<dbReference type="InterPro" id="IPR003594">
    <property type="entry name" value="HATPase_dom"/>
</dbReference>
<keyword evidence="3" id="KW-0597">Phosphoprotein</keyword>
<dbReference type="EC" id="2.7.13.3" evidence="2"/>
<dbReference type="KEGG" id="bcad:DBX24_08235"/>
<dbReference type="PANTHER" id="PTHR45436:SF5">
    <property type="entry name" value="SENSOR HISTIDINE KINASE TRCS"/>
    <property type="match status" value="1"/>
</dbReference>
<dbReference type="InterPro" id="IPR003661">
    <property type="entry name" value="HisK_dim/P_dom"/>
</dbReference>
<dbReference type="RefSeq" id="WP_160224551.1">
    <property type="nucleotide sequence ID" value="NZ_CP029149.1"/>
</dbReference>
<evidence type="ECO:0000256" key="8">
    <source>
        <dbReference type="ARBA" id="ARBA00023012"/>
    </source>
</evidence>
<keyword evidence="7" id="KW-0472">Membrane</keyword>
<evidence type="ECO:0000256" key="3">
    <source>
        <dbReference type="ARBA" id="ARBA00022553"/>
    </source>
</evidence>
<dbReference type="SMART" id="SM00388">
    <property type="entry name" value="HisKA"/>
    <property type="match status" value="1"/>
</dbReference>
<dbReference type="InterPro" id="IPR005467">
    <property type="entry name" value="His_kinase_dom"/>
</dbReference>
<keyword evidence="10" id="KW-1185">Reference proteome</keyword>
<comment type="catalytic activity">
    <reaction evidence="1">
        <text>ATP + protein L-histidine = ADP + protein N-phospho-L-histidine.</text>
        <dbReference type="EC" id="2.7.13.3"/>
    </reaction>
</comment>
<sequence length="431" mass="50042">MISLKNYTQKHLSLFIFLLIALWAALFYAFILDEVYDNVDDGLKDRKIAIIREAYDNPEILKTDEYGIGQFKITPVPDEEFSQWNRLRNEMFYMPYDQEMEPYRVLTTHFLDKEGRSYQLEIRTSTVEEDDLLINLAVALAVLYAVLVICVYWVNRIVLNRAFKPFREIISQLSAYRFGSKNTFVEPETSISEFKDLSKGILTMLNDNQEVFMQQKAFIENASHELKTPISIIQNKIDLLIEQGSKEEEIQQLIQIKSTAKRMSDLISSLLTLSKIENNQFQEEESINANEIIDEMAENAESLVQYKEIQLDIKEKGVFQVEFNRNLFHIILTNLFQNAVKYSPPNGEICIEISPNEIVFSNTATGTALDGDKIFNRFYKQSNDSLSTGLGLAILQTIINNDPRLKIDYSFSNNKHFFRLLKANIEYHFPF</sequence>
<dbReference type="Pfam" id="PF02518">
    <property type="entry name" value="HATPase_c"/>
    <property type="match status" value="1"/>
</dbReference>
<keyword evidence="6 9" id="KW-0418">Kinase</keyword>
<evidence type="ECO:0000313" key="10">
    <source>
        <dbReference type="Proteomes" id="UP000464318"/>
    </source>
</evidence>
<dbReference type="OrthoDB" id="1522504at2"/>
<keyword evidence="7" id="KW-1133">Transmembrane helix</keyword>
<evidence type="ECO:0000256" key="7">
    <source>
        <dbReference type="ARBA" id="ARBA00022989"/>
    </source>
</evidence>
<dbReference type="Pfam" id="PF00512">
    <property type="entry name" value="HisKA"/>
    <property type="match status" value="1"/>
</dbReference>
<keyword evidence="8" id="KW-0902">Two-component regulatory system</keyword>
<evidence type="ECO:0000256" key="6">
    <source>
        <dbReference type="ARBA" id="ARBA00022777"/>
    </source>
</evidence>
<dbReference type="Gene3D" id="1.10.287.130">
    <property type="match status" value="1"/>
</dbReference>
<dbReference type="SUPFAM" id="SSF55874">
    <property type="entry name" value="ATPase domain of HSP90 chaperone/DNA topoisomerase II/histidine kinase"/>
    <property type="match status" value="1"/>
</dbReference>
<evidence type="ECO:0000256" key="2">
    <source>
        <dbReference type="ARBA" id="ARBA00012438"/>
    </source>
</evidence>
<evidence type="ECO:0000256" key="5">
    <source>
        <dbReference type="ARBA" id="ARBA00022692"/>
    </source>
</evidence>
<reference evidence="9 10" key="1">
    <citation type="submission" date="2018-04" db="EMBL/GenBank/DDBJ databases">
        <title>Characteristic and Complete Genome Sequencing of A Novel Member of Infective Endocarditis Causative Bacteria: Bergeyella cardium QL-PH.</title>
        <authorList>
            <person name="Pan H."/>
            <person name="Sun E."/>
            <person name="Zhang Y."/>
        </authorList>
    </citation>
    <scope>NUCLEOTIDE SEQUENCE [LARGE SCALE GENOMIC DNA]</scope>
    <source>
        <strain evidence="9 10">HPQL</strain>
    </source>
</reference>
<dbReference type="FunFam" id="1.10.287.130:FF:000001">
    <property type="entry name" value="Two-component sensor histidine kinase"/>
    <property type="match status" value="1"/>
</dbReference>
<gene>
    <name evidence="9" type="ORF">DBX24_08235</name>
</gene>
<evidence type="ECO:0000313" key="9">
    <source>
        <dbReference type="EMBL" id="QHN65867.1"/>
    </source>
</evidence>
<dbReference type="SMART" id="SM00387">
    <property type="entry name" value="HATPase_c"/>
    <property type="match status" value="1"/>
</dbReference>
<keyword evidence="4" id="KW-0808">Transferase</keyword>
<dbReference type="Proteomes" id="UP000464318">
    <property type="component" value="Chromosome"/>
</dbReference>
<dbReference type="AlphaFoldDB" id="A0A6P1QXJ0"/>
<dbReference type="PANTHER" id="PTHR45436">
    <property type="entry name" value="SENSOR HISTIDINE KINASE YKOH"/>
    <property type="match status" value="1"/>
</dbReference>
<dbReference type="CDD" id="cd00082">
    <property type="entry name" value="HisKA"/>
    <property type="match status" value="1"/>
</dbReference>
<name>A0A6P1QXJ0_9FLAO</name>
<proteinExistence type="predicted"/>
<accession>A0A6P1QXJ0</accession>
<dbReference type="InterPro" id="IPR050428">
    <property type="entry name" value="TCS_sensor_his_kinase"/>
</dbReference>
<evidence type="ECO:0000256" key="4">
    <source>
        <dbReference type="ARBA" id="ARBA00022679"/>
    </source>
</evidence>
<dbReference type="Gene3D" id="3.30.565.10">
    <property type="entry name" value="Histidine kinase-like ATPase, C-terminal domain"/>
    <property type="match status" value="1"/>
</dbReference>
<protein>
    <recommendedName>
        <fullName evidence="2">histidine kinase</fullName>
        <ecNumber evidence="2">2.7.13.3</ecNumber>
    </recommendedName>
</protein>
<evidence type="ECO:0000256" key="1">
    <source>
        <dbReference type="ARBA" id="ARBA00000085"/>
    </source>
</evidence>
<organism evidence="9 10">
    <name type="scientific">Bergeyella cardium</name>
    <dbReference type="NCBI Taxonomy" id="1585976"/>
    <lineage>
        <taxon>Bacteria</taxon>
        <taxon>Pseudomonadati</taxon>
        <taxon>Bacteroidota</taxon>
        <taxon>Flavobacteriia</taxon>
        <taxon>Flavobacteriales</taxon>
        <taxon>Weeksellaceae</taxon>
        <taxon>Bergeyella</taxon>
    </lineage>
</organism>
<dbReference type="EMBL" id="CP029149">
    <property type="protein sequence ID" value="QHN65867.1"/>
    <property type="molecule type" value="Genomic_DNA"/>
</dbReference>
<dbReference type="InterPro" id="IPR036890">
    <property type="entry name" value="HATPase_C_sf"/>
</dbReference>
<dbReference type="InterPro" id="IPR036097">
    <property type="entry name" value="HisK_dim/P_sf"/>
</dbReference>
<dbReference type="SUPFAM" id="SSF47384">
    <property type="entry name" value="Homodimeric domain of signal transducing histidine kinase"/>
    <property type="match status" value="1"/>
</dbReference>
<dbReference type="PROSITE" id="PS50109">
    <property type="entry name" value="HIS_KIN"/>
    <property type="match status" value="1"/>
</dbReference>
<keyword evidence="5" id="KW-0812">Transmembrane</keyword>
<dbReference type="GO" id="GO:0005886">
    <property type="term" value="C:plasma membrane"/>
    <property type="evidence" value="ECO:0007669"/>
    <property type="project" value="TreeGrafter"/>
</dbReference>
<dbReference type="GO" id="GO:0000155">
    <property type="term" value="F:phosphorelay sensor kinase activity"/>
    <property type="evidence" value="ECO:0007669"/>
    <property type="project" value="InterPro"/>
</dbReference>